<proteinExistence type="predicted"/>
<dbReference type="EMBL" id="JADEWN010000044">
    <property type="protein sequence ID" value="MBE9191983.1"/>
    <property type="molecule type" value="Genomic_DNA"/>
</dbReference>
<dbReference type="RefSeq" id="WP_193933347.1">
    <property type="nucleotide sequence ID" value="NZ_CAWPMZ010000077.1"/>
</dbReference>
<sequence length="96" mass="11383">MSRLLAYLAYIEHDTYQYQEVPPLIRAIAYSLYFHHSLNFRTISICRNLVEDALSILLKNLTTNLSIYTQLYILYIDNYDLKVKLSTDNELITFQK</sequence>
<accession>A0ABR9UVA9</accession>
<comment type="caution">
    <text evidence="1">The sequence shown here is derived from an EMBL/GenBank/DDBJ whole genome shotgun (WGS) entry which is preliminary data.</text>
</comment>
<evidence type="ECO:0000313" key="1">
    <source>
        <dbReference type="EMBL" id="MBE9191983.1"/>
    </source>
</evidence>
<gene>
    <name evidence="1" type="ORF">IQ230_16825</name>
</gene>
<name>A0ABR9UVA9_9CHRO</name>
<dbReference type="Proteomes" id="UP000651156">
    <property type="component" value="Unassembled WGS sequence"/>
</dbReference>
<keyword evidence="2" id="KW-1185">Reference proteome</keyword>
<protein>
    <submittedName>
        <fullName evidence="1">Uncharacterized protein</fullName>
    </submittedName>
</protein>
<organism evidence="1 2">
    <name type="scientific">Gloeocapsopsis crepidinum LEGE 06123</name>
    <dbReference type="NCBI Taxonomy" id="588587"/>
    <lineage>
        <taxon>Bacteria</taxon>
        <taxon>Bacillati</taxon>
        <taxon>Cyanobacteriota</taxon>
        <taxon>Cyanophyceae</taxon>
        <taxon>Oscillatoriophycideae</taxon>
        <taxon>Chroococcales</taxon>
        <taxon>Chroococcaceae</taxon>
        <taxon>Gloeocapsopsis</taxon>
    </lineage>
</organism>
<reference evidence="1 2" key="1">
    <citation type="submission" date="2020-10" db="EMBL/GenBank/DDBJ databases">
        <authorList>
            <person name="Castelo-Branco R."/>
            <person name="Eusebio N."/>
            <person name="Adriana R."/>
            <person name="Vieira A."/>
            <person name="Brugerolle De Fraissinette N."/>
            <person name="Rezende De Castro R."/>
            <person name="Schneider M.P."/>
            <person name="Vasconcelos V."/>
            <person name="Leao P.N."/>
        </authorList>
    </citation>
    <scope>NUCLEOTIDE SEQUENCE [LARGE SCALE GENOMIC DNA]</scope>
    <source>
        <strain evidence="1 2">LEGE 06123</strain>
    </source>
</reference>
<evidence type="ECO:0000313" key="2">
    <source>
        <dbReference type="Proteomes" id="UP000651156"/>
    </source>
</evidence>